<dbReference type="PROSITE" id="PS50937">
    <property type="entry name" value="HTH_MERR_2"/>
    <property type="match status" value="1"/>
</dbReference>
<dbReference type="Pfam" id="PF13411">
    <property type="entry name" value="MerR_1"/>
    <property type="match status" value="1"/>
</dbReference>
<dbReference type="PANTHER" id="PTHR30204">
    <property type="entry name" value="REDOX-CYCLING DRUG-SENSING TRANSCRIPTIONAL ACTIVATOR SOXR"/>
    <property type="match status" value="1"/>
</dbReference>
<dbReference type="Proteomes" id="UP000824504">
    <property type="component" value="Chromosome"/>
</dbReference>
<dbReference type="InterPro" id="IPR004155">
    <property type="entry name" value="PBS_lyase_HEAT"/>
</dbReference>
<dbReference type="PANTHER" id="PTHR30204:SF93">
    <property type="entry name" value="HTH MERR-TYPE DOMAIN-CONTAINING PROTEIN"/>
    <property type="match status" value="1"/>
</dbReference>
<reference evidence="2 3" key="1">
    <citation type="submission" date="2021-07" db="EMBL/GenBank/DDBJ databases">
        <title>complete genome sequencing of Tessaracoccus sp.J1M15.</title>
        <authorList>
            <person name="Bae J.-W."/>
            <person name="Kim D.-y."/>
        </authorList>
    </citation>
    <scope>NUCLEOTIDE SEQUENCE [LARGE SCALE GENOMIC DNA]</scope>
    <source>
        <strain evidence="2 3">J1M15</strain>
    </source>
</reference>
<protein>
    <submittedName>
        <fullName evidence="2">HEAT repeat domain-containing protein</fullName>
    </submittedName>
</protein>
<feature type="domain" description="HTH merR-type" evidence="1">
    <location>
        <begin position="6"/>
        <end position="75"/>
    </location>
</feature>
<proteinExistence type="predicted"/>
<dbReference type="InterPro" id="IPR000551">
    <property type="entry name" value="MerR-type_HTH_dom"/>
</dbReference>
<dbReference type="SMART" id="SM00567">
    <property type="entry name" value="EZ_HEAT"/>
    <property type="match status" value="4"/>
</dbReference>
<accession>A0ABX8SG78</accession>
<dbReference type="EMBL" id="CP079216">
    <property type="protein sequence ID" value="QXT62412.1"/>
    <property type="molecule type" value="Genomic_DNA"/>
</dbReference>
<dbReference type="Pfam" id="PF13646">
    <property type="entry name" value="HEAT_2"/>
    <property type="match status" value="2"/>
</dbReference>
<name>A0ABX8SG78_9ACTN</name>
<dbReference type="SMART" id="SM00422">
    <property type="entry name" value="HTH_MERR"/>
    <property type="match status" value="1"/>
</dbReference>
<dbReference type="RefSeq" id="WP_219081254.1">
    <property type="nucleotide sequence ID" value="NZ_CP079216.1"/>
</dbReference>
<gene>
    <name evidence="2" type="ORF">KDB89_11735</name>
</gene>
<organism evidence="2 3">
    <name type="scientific">Tessaracoccus palaemonis</name>
    <dbReference type="NCBI Taxonomy" id="2829499"/>
    <lineage>
        <taxon>Bacteria</taxon>
        <taxon>Bacillati</taxon>
        <taxon>Actinomycetota</taxon>
        <taxon>Actinomycetes</taxon>
        <taxon>Propionibacteriales</taxon>
        <taxon>Propionibacteriaceae</taxon>
        <taxon>Tessaracoccus</taxon>
    </lineage>
</organism>
<sequence length="358" mass="38058">MTEGGFLRIGELARRAGLTQRTLRHYDAIGLLRPSGRSWADYRLYSRADVGRLLAISQLKSLGLSLAEIGRALDEGTEPAELLARHAELLERRIAAEQELLARLRFLQRTDDADWDEVLESIELAERLHHPDAAVRFGAALDGSGRAPVDELIALLTDKDPSVREGATWALTHRDGVLPLLVRELGSGTAEARHALAHVLGKLRDPAGTPQLVGLLSDADERTAAKAAFSLAQLGGPDAVTALVGALGDDRQRVRDEATLAVARVAGARAALESATRDGHALVREHAAEALGILGDPASVPTLAVALRDDSPAVRFAALVALGDLPGDDAGRAIEGAVDSPDERARTLALRLLADRQA</sequence>
<dbReference type="InterPro" id="IPR047057">
    <property type="entry name" value="MerR_fam"/>
</dbReference>
<evidence type="ECO:0000313" key="2">
    <source>
        <dbReference type="EMBL" id="QXT62412.1"/>
    </source>
</evidence>
<keyword evidence="3" id="KW-1185">Reference proteome</keyword>
<evidence type="ECO:0000259" key="1">
    <source>
        <dbReference type="PROSITE" id="PS50937"/>
    </source>
</evidence>
<evidence type="ECO:0000313" key="3">
    <source>
        <dbReference type="Proteomes" id="UP000824504"/>
    </source>
</evidence>
<dbReference type="PROSITE" id="PS00552">
    <property type="entry name" value="HTH_MERR_1"/>
    <property type="match status" value="1"/>
</dbReference>